<dbReference type="GO" id="GO:0008017">
    <property type="term" value="F:microtubule binding"/>
    <property type="evidence" value="ECO:0007669"/>
    <property type="project" value="InterPro"/>
</dbReference>
<dbReference type="EMBL" id="PEJP01000020">
    <property type="protein sequence ID" value="RYO64705.1"/>
    <property type="molecule type" value="Genomic_DNA"/>
</dbReference>
<feature type="region of interest" description="Disordered" evidence="1">
    <location>
        <begin position="1"/>
        <end position="26"/>
    </location>
</feature>
<dbReference type="InterPro" id="IPR027417">
    <property type="entry name" value="P-loop_NTPase"/>
</dbReference>
<dbReference type="AlphaFoldDB" id="A0A4Q4S448"/>
<sequence length="457" mass="51087">MEVMPILRQRGSEPNHNPSYQEPVPHNERLSISNIGTWTEVFNKSNSELENVLGNHRGHEKIQLAATEKAASKMFSIGEGTTEAAEEISRARNAERGAAEKYAAGKKKEFEQFKASVITIMVRATRPLILGSFAQTEHTELKIVSDTHFQARPKSRNPLLTHNTWEAFQCDQVFDVTASNLDVFRRLEPIADEFKDPQGHTFVFYGDGFSGSGKSFTSYTHESSVLLAFGKLLLESPHPRLRVVFEAFQTPGVEVESLDIPPQTIANLGLTKAETPPVDITSASRNLFRQKRPCYVVQDFTGFKWLVKRTAEFRRELPTANNATSSRTNLAVVLYVTLNEKTSVFCLIDMVGNERAGALKERDKSSLDSTEIVNSSRLTLRPILQAVVGGKEWVATSTAIGMWIKLLMSRPSAMLVMLFHVSTASSFDGAVRPTLVDMWNYKHIRTKHPNRTTAKST</sequence>
<dbReference type="SMART" id="SM00129">
    <property type="entry name" value="KISc"/>
    <property type="match status" value="1"/>
</dbReference>
<dbReference type="Proteomes" id="UP000293823">
    <property type="component" value="Unassembled WGS sequence"/>
</dbReference>
<evidence type="ECO:0000259" key="2">
    <source>
        <dbReference type="SMART" id="SM00129"/>
    </source>
</evidence>
<evidence type="ECO:0000313" key="3">
    <source>
        <dbReference type="EMBL" id="RYO64705.1"/>
    </source>
</evidence>
<feature type="domain" description="Kinesin motor" evidence="2">
    <location>
        <begin position="115"/>
        <end position="415"/>
    </location>
</feature>
<accession>A0A4Q4S448</accession>
<dbReference type="OrthoDB" id="3176171at2759"/>
<name>A0A4Q4S448_9PLEO</name>
<evidence type="ECO:0000256" key="1">
    <source>
        <dbReference type="SAM" id="MobiDB-lite"/>
    </source>
</evidence>
<dbReference type="Pfam" id="PF00225">
    <property type="entry name" value="Kinesin"/>
    <property type="match status" value="1"/>
</dbReference>
<proteinExistence type="predicted"/>
<dbReference type="GO" id="GO:0003777">
    <property type="term" value="F:microtubule motor activity"/>
    <property type="evidence" value="ECO:0007669"/>
    <property type="project" value="InterPro"/>
</dbReference>
<reference evidence="4" key="1">
    <citation type="journal article" date="2019" name="bioRxiv">
        <title>Genomics, evolutionary history and diagnostics of the Alternaria alternata species group including apple and Asian pear pathotypes.</title>
        <authorList>
            <person name="Armitage A.D."/>
            <person name="Cockerton H.M."/>
            <person name="Sreenivasaprasad S."/>
            <person name="Woodhall J.W."/>
            <person name="Lane C.R."/>
            <person name="Harrison R.J."/>
            <person name="Clarkson J.P."/>
        </authorList>
    </citation>
    <scope>NUCLEOTIDE SEQUENCE [LARGE SCALE GENOMIC DNA]</scope>
    <source>
        <strain evidence="4">RGR 97.0016</strain>
    </source>
</reference>
<dbReference type="SUPFAM" id="SSF52540">
    <property type="entry name" value="P-loop containing nucleoside triphosphate hydrolases"/>
    <property type="match status" value="1"/>
</dbReference>
<dbReference type="PRINTS" id="PR00380">
    <property type="entry name" value="KINESINHEAVY"/>
</dbReference>
<dbReference type="InterPro" id="IPR001752">
    <property type="entry name" value="Kinesin_motor_dom"/>
</dbReference>
<dbReference type="GO" id="GO:0005524">
    <property type="term" value="F:ATP binding"/>
    <property type="evidence" value="ECO:0007669"/>
    <property type="project" value="InterPro"/>
</dbReference>
<dbReference type="GO" id="GO:0007018">
    <property type="term" value="P:microtubule-based movement"/>
    <property type="evidence" value="ECO:0007669"/>
    <property type="project" value="InterPro"/>
</dbReference>
<keyword evidence="4" id="KW-1185">Reference proteome</keyword>
<comment type="caution">
    <text evidence="3">The sequence shown here is derived from an EMBL/GenBank/DDBJ whole genome shotgun (WGS) entry which is preliminary data.</text>
</comment>
<evidence type="ECO:0000313" key="4">
    <source>
        <dbReference type="Proteomes" id="UP000293823"/>
    </source>
</evidence>
<organism evidence="3 4">
    <name type="scientific">Alternaria arborescens</name>
    <dbReference type="NCBI Taxonomy" id="156630"/>
    <lineage>
        <taxon>Eukaryota</taxon>
        <taxon>Fungi</taxon>
        <taxon>Dikarya</taxon>
        <taxon>Ascomycota</taxon>
        <taxon>Pezizomycotina</taxon>
        <taxon>Dothideomycetes</taxon>
        <taxon>Pleosporomycetidae</taxon>
        <taxon>Pleosporales</taxon>
        <taxon>Pleosporineae</taxon>
        <taxon>Pleosporaceae</taxon>
        <taxon>Alternaria</taxon>
        <taxon>Alternaria sect. Alternaria</taxon>
    </lineage>
</organism>
<gene>
    <name evidence="3" type="ORF">AA0113_g5901</name>
</gene>
<dbReference type="InterPro" id="IPR036961">
    <property type="entry name" value="Kinesin_motor_dom_sf"/>
</dbReference>
<protein>
    <recommendedName>
        <fullName evidence="2">Kinesin motor domain-containing protein</fullName>
    </recommendedName>
</protein>
<dbReference type="Gene3D" id="3.40.850.10">
    <property type="entry name" value="Kinesin motor domain"/>
    <property type="match status" value="1"/>
</dbReference>